<keyword evidence="3 6" id="KW-0238">DNA-binding</keyword>
<dbReference type="InterPro" id="IPR000085">
    <property type="entry name" value="RuvA"/>
</dbReference>
<dbReference type="GO" id="GO:0000400">
    <property type="term" value="F:four-way junction DNA binding"/>
    <property type="evidence" value="ECO:0007669"/>
    <property type="project" value="UniProtKB-UniRule"/>
</dbReference>
<dbReference type="HAMAP" id="MF_00031">
    <property type="entry name" value="DNA_HJ_migration_RuvA"/>
    <property type="match status" value="1"/>
</dbReference>
<dbReference type="GO" id="GO:0009379">
    <property type="term" value="C:Holliday junction helicase complex"/>
    <property type="evidence" value="ECO:0007669"/>
    <property type="project" value="InterPro"/>
</dbReference>
<dbReference type="GeneID" id="92928317"/>
<dbReference type="GO" id="GO:0048476">
    <property type="term" value="C:Holliday junction resolvase complex"/>
    <property type="evidence" value="ECO:0007669"/>
    <property type="project" value="UniProtKB-UniRule"/>
</dbReference>
<sequence>MIEYITGKISELTPASAVIECNGIGYFLNISLTTYSALSQNTATKLFVYESIREDAHVLFGFISRRERDLFLLLISVSGVGPNTARMILSSLSAPELEQVIVSENVNILKSVKGIGAKTAQRIIVDLKDKIKPGDNTLNISMPQNQEVQDEAVAALVMLGFPQTASMKVVQKLLNESPTLKVEAIIKAALKML</sequence>
<comment type="domain">
    <text evidence="6">Has three domains with a flexible linker between the domains II and III and assumes an 'L' shape. Domain III is highly mobile and contacts RuvB.</text>
</comment>
<dbReference type="GO" id="GO:0006310">
    <property type="term" value="P:DNA recombination"/>
    <property type="evidence" value="ECO:0007669"/>
    <property type="project" value="UniProtKB-UniRule"/>
</dbReference>
<feature type="region of interest" description="Domain III" evidence="6">
    <location>
        <begin position="146"/>
        <end position="193"/>
    </location>
</feature>
<dbReference type="InterPro" id="IPR003583">
    <property type="entry name" value="Hlx-hairpin-Hlx_DNA-bd_motif"/>
</dbReference>
<reference evidence="8 9" key="1">
    <citation type="submission" date="2018-10" db="EMBL/GenBank/DDBJ databases">
        <title>Genomic Encyclopedia of Archaeal and Bacterial Type Strains, Phase II (KMG-II): from individual species to whole genera.</title>
        <authorList>
            <person name="Goeker M."/>
        </authorList>
    </citation>
    <scope>NUCLEOTIDE SEQUENCE [LARGE SCALE GENOMIC DNA]</scope>
    <source>
        <strain evidence="8 9">NSB1</strain>
    </source>
</reference>
<dbReference type="Gene3D" id="1.10.8.10">
    <property type="entry name" value="DNA helicase RuvA subunit, C-terminal domain"/>
    <property type="match status" value="1"/>
</dbReference>
<dbReference type="CDD" id="cd14332">
    <property type="entry name" value="UBA_RuvA_C"/>
    <property type="match status" value="1"/>
</dbReference>
<dbReference type="OrthoDB" id="5293449at2"/>
<dbReference type="Pfam" id="PF07499">
    <property type="entry name" value="RuvA_C"/>
    <property type="match status" value="1"/>
</dbReference>
<dbReference type="InterPro" id="IPR013849">
    <property type="entry name" value="DNA_helicase_Holl-junc_RuvA_I"/>
</dbReference>
<evidence type="ECO:0000256" key="1">
    <source>
        <dbReference type="ARBA" id="ARBA00022490"/>
    </source>
</evidence>
<evidence type="ECO:0000259" key="7">
    <source>
        <dbReference type="SMART" id="SM00278"/>
    </source>
</evidence>
<dbReference type="SUPFAM" id="SSF50249">
    <property type="entry name" value="Nucleic acid-binding proteins"/>
    <property type="match status" value="1"/>
</dbReference>
<dbReference type="InterPro" id="IPR036267">
    <property type="entry name" value="RuvA_C_sf"/>
</dbReference>
<comment type="function">
    <text evidence="6">The RuvA-RuvB-RuvC complex processes Holliday junction (HJ) DNA during genetic recombination and DNA repair, while the RuvA-RuvB complex plays an important role in the rescue of blocked DNA replication forks via replication fork reversal (RFR). RuvA specifically binds to HJ cruciform DNA, conferring on it an open structure. The RuvB hexamer acts as an ATP-dependent pump, pulling dsDNA into and through the RuvAB complex. HJ branch migration allows RuvC to scan DNA until it finds its consensus sequence, where it cleaves and resolves the cruciform DNA.</text>
</comment>
<dbReference type="Pfam" id="PF01330">
    <property type="entry name" value="RuvA_N"/>
    <property type="match status" value="1"/>
</dbReference>
<dbReference type="GO" id="GO:0005524">
    <property type="term" value="F:ATP binding"/>
    <property type="evidence" value="ECO:0007669"/>
    <property type="project" value="InterPro"/>
</dbReference>
<proteinExistence type="inferred from homology"/>
<comment type="caution">
    <text evidence="8">The sequence shown here is derived from an EMBL/GenBank/DDBJ whole genome shotgun (WGS) entry which is preliminary data.</text>
</comment>
<keyword evidence="2 6" id="KW-0227">DNA damage</keyword>
<dbReference type="EMBL" id="RBXN01000002">
    <property type="protein sequence ID" value="RKT59846.1"/>
    <property type="molecule type" value="Genomic_DNA"/>
</dbReference>
<comment type="caution">
    <text evidence="6">Lacks conserved residue(s) required for the propagation of feature annotation.</text>
</comment>
<evidence type="ECO:0000256" key="5">
    <source>
        <dbReference type="ARBA" id="ARBA00023204"/>
    </source>
</evidence>
<dbReference type="InterPro" id="IPR010994">
    <property type="entry name" value="RuvA_2-like"/>
</dbReference>
<evidence type="ECO:0000313" key="9">
    <source>
        <dbReference type="Proteomes" id="UP000269493"/>
    </source>
</evidence>
<comment type="subunit">
    <text evidence="6">Homotetramer. Forms an RuvA(8)-RuvB(12)-Holliday junction (HJ) complex. HJ DNA is sandwiched between 2 RuvA tetramers; dsDNA enters through RuvA and exits via RuvB. An RuvB hexamer assembles on each DNA strand where it exits the tetramer. Each RuvB hexamer is contacted by two RuvA subunits (via domain III) on 2 adjacent RuvB subunits; this complex drives branch migration. In the full resolvosome a probable DNA-RuvA(4)-RuvB(12)-RuvC(2) complex forms which resolves the HJ.</text>
</comment>
<dbReference type="SMART" id="SM00278">
    <property type="entry name" value="HhH1"/>
    <property type="match status" value="2"/>
</dbReference>
<dbReference type="Proteomes" id="UP000269493">
    <property type="component" value="Unassembled WGS sequence"/>
</dbReference>
<keyword evidence="9" id="KW-1185">Reference proteome</keyword>
<organism evidence="8 9">
    <name type="scientific">Coprobacter fastidiosus NSB1 = JCM 33896</name>
    <dbReference type="NCBI Taxonomy" id="1349822"/>
    <lineage>
        <taxon>Bacteria</taxon>
        <taxon>Pseudomonadati</taxon>
        <taxon>Bacteroidota</taxon>
        <taxon>Bacteroidia</taxon>
        <taxon>Bacteroidales</taxon>
        <taxon>Barnesiellaceae</taxon>
        <taxon>Coprobacter</taxon>
    </lineage>
</organism>
<keyword evidence="8" id="KW-0347">Helicase</keyword>
<dbReference type="GO" id="GO:0009378">
    <property type="term" value="F:four-way junction helicase activity"/>
    <property type="evidence" value="ECO:0007669"/>
    <property type="project" value="InterPro"/>
</dbReference>
<keyword evidence="8" id="KW-0547">Nucleotide-binding</keyword>
<dbReference type="AlphaFoldDB" id="A0A495WE09"/>
<dbReference type="InterPro" id="IPR012340">
    <property type="entry name" value="NA-bd_OB-fold"/>
</dbReference>
<feature type="domain" description="Helix-hairpin-helix DNA-binding motif class 1" evidence="7">
    <location>
        <begin position="107"/>
        <end position="126"/>
    </location>
</feature>
<evidence type="ECO:0000256" key="2">
    <source>
        <dbReference type="ARBA" id="ARBA00022763"/>
    </source>
</evidence>
<keyword evidence="8" id="KW-0067">ATP-binding</keyword>
<dbReference type="InterPro" id="IPR011114">
    <property type="entry name" value="RuvA_C"/>
</dbReference>
<comment type="similarity">
    <text evidence="6">Belongs to the RuvA family.</text>
</comment>
<dbReference type="RefSeq" id="WP_009318786.1">
    <property type="nucleotide sequence ID" value="NZ_KI440811.1"/>
</dbReference>
<evidence type="ECO:0000256" key="3">
    <source>
        <dbReference type="ARBA" id="ARBA00023125"/>
    </source>
</evidence>
<keyword evidence="1 6" id="KW-0963">Cytoplasm</keyword>
<evidence type="ECO:0000256" key="4">
    <source>
        <dbReference type="ARBA" id="ARBA00023172"/>
    </source>
</evidence>
<dbReference type="GO" id="GO:0006281">
    <property type="term" value="P:DNA repair"/>
    <property type="evidence" value="ECO:0007669"/>
    <property type="project" value="UniProtKB-UniRule"/>
</dbReference>
<dbReference type="Pfam" id="PF14520">
    <property type="entry name" value="HHH_5"/>
    <property type="match status" value="1"/>
</dbReference>
<feature type="domain" description="Helix-hairpin-helix DNA-binding motif class 1" evidence="7">
    <location>
        <begin position="72"/>
        <end position="91"/>
    </location>
</feature>
<keyword evidence="8" id="KW-0378">Hydrolase</keyword>
<accession>A0A495WE09</accession>
<dbReference type="NCBIfam" id="TIGR00084">
    <property type="entry name" value="ruvA"/>
    <property type="match status" value="1"/>
</dbReference>
<dbReference type="GO" id="GO:0005737">
    <property type="term" value="C:cytoplasm"/>
    <property type="evidence" value="ECO:0007669"/>
    <property type="project" value="UniProtKB-SubCell"/>
</dbReference>
<dbReference type="SUPFAM" id="SSF46929">
    <property type="entry name" value="DNA helicase RuvA subunit, C-terminal domain"/>
    <property type="match status" value="1"/>
</dbReference>
<protein>
    <recommendedName>
        <fullName evidence="6">Holliday junction branch migration complex subunit RuvA</fullName>
    </recommendedName>
</protein>
<dbReference type="SUPFAM" id="SSF47781">
    <property type="entry name" value="RuvA domain 2-like"/>
    <property type="match status" value="1"/>
</dbReference>
<name>A0A495WE09_9BACT</name>
<dbReference type="Gene3D" id="1.10.150.20">
    <property type="entry name" value="5' to 3' exonuclease, C-terminal subdomain"/>
    <property type="match status" value="1"/>
</dbReference>
<keyword evidence="4 6" id="KW-0233">DNA recombination</keyword>
<evidence type="ECO:0000313" key="8">
    <source>
        <dbReference type="EMBL" id="RKT59846.1"/>
    </source>
</evidence>
<evidence type="ECO:0000256" key="6">
    <source>
        <dbReference type="HAMAP-Rule" id="MF_00031"/>
    </source>
</evidence>
<dbReference type="Gene3D" id="2.40.50.140">
    <property type="entry name" value="Nucleic acid-binding proteins"/>
    <property type="match status" value="1"/>
</dbReference>
<comment type="subcellular location">
    <subcellularLocation>
        <location evidence="6">Cytoplasm</location>
    </subcellularLocation>
</comment>
<gene>
    <name evidence="6" type="primary">ruvA</name>
    <name evidence="8" type="ORF">BC742_0768</name>
</gene>
<keyword evidence="5 6" id="KW-0234">DNA repair</keyword>